<evidence type="ECO:0000256" key="8">
    <source>
        <dbReference type="RuleBase" id="RU364100"/>
    </source>
</evidence>
<accession>A0ABV5AM53</accession>
<proteinExistence type="inferred from homology"/>
<dbReference type="Gene3D" id="3.90.1680.10">
    <property type="entry name" value="SOS response associated peptidase-like"/>
    <property type="match status" value="1"/>
</dbReference>
<dbReference type="PANTHER" id="PTHR13604:SF0">
    <property type="entry name" value="ABASIC SITE PROCESSING PROTEIN HMCES"/>
    <property type="match status" value="1"/>
</dbReference>
<dbReference type="EC" id="3.4.-.-" evidence="8"/>
<name>A0ABV5AM53_9BACL</name>
<sequence length="224" mass="26309">MCRRFSLSADLDEVRDFFGVNRVMYYYKTRYNISPTQPIPIVMHHDGEKVLDEFRWGMVPYWGKDCVNADLNTFSINPAYRKLVETQRCIIPCNGFYYWRNMGKKSYAVRVILPGQQMFAIAGLYEIWQDTRKEPMRTCTMVMAPSNRTIAEFSSHMPAILSLDEADRWLDPEIKDLNELQHMVQTFDEEDMQAYPVTPLVGNDGHDHEECIREMDLKLAWVKS</sequence>
<dbReference type="PANTHER" id="PTHR13604">
    <property type="entry name" value="DC12-RELATED"/>
    <property type="match status" value="1"/>
</dbReference>
<dbReference type="SUPFAM" id="SSF143081">
    <property type="entry name" value="BB1717-like"/>
    <property type="match status" value="1"/>
</dbReference>
<keyword evidence="4 8" id="KW-0378">Hydrolase</keyword>
<keyword evidence="7" id="KW-0456">Lyase</keyword>
<evidence type="ECO:0000256" key="3">
    <source>
        <dbReference type="ARBA" id="ARBA00022763"/>
    </source>
</evidence>
<gene>
    <name evidence="9" type="ORF">ACE41H_00325</name>
</gene>
<evidence type="ECO:0000256" key="6">
    <source>
        <dbReference type="ARBA" id="ARBA00023125"/>
    </source>
</evidence>
<keyword evidence="10" id="KW-1185">Reference proteome</keyword>
<keyword evidence="2 8" id="KW-0645">Protease</keyword>
<keyword evidence="6" id="KW-0238">DNA-binding</keyword>
<evidence type="ECO:0000313" key="10">
    <source>
        <dbReference type="Proteomes" id="UP001580346"/>
    </source>
</evidence>
<comment type="caution">
    <text evidence="9">The sequence shown here is derived from an EMBL/GenBank/DDBJ whole genome shotgun (WGS) entry which is preliminary data.</text>
</comment>
<dbReference type="RefSeq" id="WP_375352456.1">
    <property type="nucleotide sequence ID" value="NZ_JBHHMI010000001.1"/>
</dbReference>
<dbReference type="Proteomes" id="UP001580346">
    <property type="component" value="Unassembled WGS sequence"/>
</dbReference>
<evidence type="ECO:0000313" key="9">
    <source>
        <dbReference type="EMBL" id="MFB5265235.1"/>
    </source>
</evidence>
<evidence type="ECO:0000256" key="5">
    <source>
        <dbReference type="ARBA" id="ARBA00023124"/>
    </source>
</evidence>
<evidence type="ECO:0000256" key="4">
    <source>
        <dbReference type="ARBA" id="ARBA00022801"/>
    </source>
</evidence>
<evidence type="ECO:0000256" key="7">
    <source>
        <dbReference type="ARBA" id="ARBA00023239"/>
    </source>
</evidence>
<dbReference type="GO" id="GO:0016787">
    <property type="term" value="F:hydrolase activity"/>
    <property type="evidence" value="ECO:0007669"/>
    <property type="project" value="UniProtKB-KW"/>
</dbReference>
<dbReference type="Pfam" id="PF02586">
    <property type="entry name" value="SRAP"/>
    <property type="match status" value="1"/>
</dbReference>
<keyword evidence="5" id="KW-0190">Covalent protein-DNA linkage</keyword>
<evidence type="ECO:0000256" key="2">
    <source>
        <dbReference type="ARBA" id="ARBA00022670"/>
    </source>
</evidence>
<organism evidence="9 10">
    <name type="scientific">Paenibacillus enshidis</name>
    <dbReference type="NCBI Taxonomy" id="1458439"/>
    <lineage>
        <taxon>Bacteria</taxon>
        <taxon>Bacillati</taxon>
        <taxon>Bacillota</taxon>
        <taxon>Bacilli</taxon>
        <taxon>Bacillales</taxon>
        <taxon>Paenibacillaceae</taxon>
        <taxon>Paenibacillus</taxon>
    </lineage>
</organism>
<comment type="similarity">
    <text evidence="1 8">Belongs to the SOS response-associated peptidase family.</text>
</comment>
<dbReference type="EMBL" id="JBHHMI010000001">
    <property type="protein sequence ID" value="MFB5265235.1"/>
    <property type="molecule type" value="Genomic_DNA"/>
</dbReference>
<keyword evidence="3" id="KW-0227">DNA damage</keyword>
<protein>
    <recommendedName>
        <fullName evidence="8">Abasic site processing protein</fullName>
        <ecNumber evidence="8">3.4.-.-</ecNumber>
    </recommendedName>
</protein>
<dbReference type="InterPro" id="IPR036590">
    <property type="entry name" value="SRAP-like"/>
</dbReference>
<reference evidence="9 10" key="1">
    <citation type="submission" date="2024-09" db="EMBL/GenBank/DDBJ databases">
        <title>Paenibacillus zeirhizospherea sp. nov., isolated from surface of the maize (Zea mays) roots in a horticulture field, Hungary.</title>
        <authorList>
            <person name="Marton D."/>
            <person name="Farkas M."/>
            <person name="Bedics A."/>
            <person name="Toth E."/>
            <person name="Tancsics A."/>
            <person name="Boka K."/>
            <person name="Maroti G."/>
            <person name="Kriszt B."/>
            <person name="Cserhati M."/>
        </authorList>
    </citation>
    <scope>NUCLEOTIDE SEQUENCE [LARGE SCALE GENOMIC DNA]</scope>
    <source>
        <strain evidence="9 10">KCTC 33519</strain>
    </source>
</reference>
<evidence type="ECO:0000256" key="1">
    <source>
        <dbReference type="ARBA" id="ARBA00008136"/>
    </source>
</evidence>
<dbReference type="InterPro" id="IPR003738">
    <property type="entry name" value="SRAP"/>
</dbReference>